<keyword evidence="1" id="KW-0472">Membrane</keyword>
<dbReference type="RefSeq" id="WP_308349859.1">
    <property type="nucleotide sequence ID" value="NZ_CP129971.1"/>
</dbReference>
<keyword evidence="3" id="KW-1185">Reference proteome</keyword>
<dbReference type="InterPro" id="IPR007354">
    <property type="entry name" value="CruF-like"/>
</dbReference>
<feature type="transmembrane region" description="Helical" evidence="1">
    <location>
        <begin position="174"/>
        <end position="193"/>
    </location>
</feature>
<protein>
    <submittedName>
        <fullName evidence="2">Carotenoid biosynthesis protein</fullName>
    </submittedName>
</protein>
<reference evidence="2 3" key="1">
    <citation type="submission" date="2023-08" db="EMBL/GenBank/DDBJ databases">
        <title>Comparative genomics and taxonomic characterization of three novel marine species of genus Marivirga.</title>
        <authorList>
            <person name="Muhammad N."/>
            <person name="Kim S.-G."/>
        </authorList>
    </citation>
    <scope>NUCLEOTIDE SEQUENCE [LARGE SCALE GENOMIC DNA]</scope>
    <source>
        <strain evidence="2 3">BDSF4-3</strain>
    </source>
</reference>
<evidence type="ECO:0000256" key="1">
    <source>
        <dbReference type="SAM" id="Phobius"/>
    </source>
</evidence>
<feature type="transmembrane region" description="Helical" evidence="1">
    <location>
        <begin position="18"/>
        <end position="36"/>
    </location>
</feature>
<gene>
    <name evidence="2" type="ORF">QYS49_07925</name>
</gene>
<keyword evidence="1" id="KW-0812">Transmembrane</keyword>
<keyword evidence="1" id="KW-1133">Transmembrane helix</keyword>
<dbReference type="PANTHER" id="PTHR39419">
    <property type="entry name" value="SLL0814 PROTEIN"/>
    <property type="match status" value="1"/>
</dbReference>
<evidence type="ECO:0000313" key="3">
    <source>
        <dbReference type="Proteomes" id="UP001230496"/>
    </source>
</evidence>
<name>A0AA49GEA8_9BACT</name>
<dbReference type="Pfam" id="PF04240">
    <property type="entry name" value="Caroten_synth"/>
    <property type="match status" value="1"/>
</dbReference>
<organism evidence="2 3">
    <name type="scientific">Marivirga salinarum</name>
    <dbReference type="NCBI Taxonomy" id="3059078"/>
    <lineage>
        <taxon>Bacteria</taxon>
        <taxon>Pseudomonadati</taxon>
        <taxon>Bacteroidota</taxon>
        <taxon>Cytophagia</taxon>
        <taxon>Cytophagales</taxon>
        <taxon>Marivirgaceae</taxon>
        <taxon>Marivirga</taxon>
    </lineage>
</organism>
<feature type="transmembrane region" description="Helical" evidence="1">
    <location>
        <begin position="68"/>
        <end position="88"/>
    </location>
</feature>
<dbReference type="Proteomes" id="UP001230496">
    <property type="component" value="Chromosome"/>
</dbReference>
<feature type="transmembrane region" description="Helical" evidence="1">
    <location>
        <begin position="200"/>
        <end position="221"/>
    </location>
</feature>
<feature type="transmembrane region" description="Helical" evidence="1">
    <location>
        <begin position="136"/>
        <end position="154"/>
    </location>
</feature>
<accession>A0AA49GEA8</accession>
<proteinExistence type="predicted"/>
<dbReference type="KEGG" id="msaa:QYS49_07925"/>
<evidence type="ECO:0000313" key="2">
    <source>
        <dbReference type="EMBL" id="WKK77129.1"/>
    </source>
</evidence>
<dbReference type="EMBL" id="CP129971">
    <property type="protein sequence ID" value="WKK77129.1"/>
    <property type="molecule type" value="Genomic_DNA"/>
</dbReference>
<dbReference type="PANTHER" id="PTHR39419:SF1">
    <property type="entry name" value="SLL0814 PROTEIN"/>
    <property type="match status" value="1"/>
</dbReference>
<feature type="transmembrane region" description="Helical" evidence="1">
    <location>
        <begin position="108"/>
        <end position="129"/>
    </location>
</feature>
<dbReference type="AlphaFoldDB" id="A0AA49GEA8"/>
<sequence length="225" mass="25719">MIKTQSVSFIQNIKSRPLIGGIIITAFYFFGIVGILSESKDWFIEKTAFNLSLSFLILILYQKKYSLSLLWGFLFCYLIGFSAEYLGVNFGLIFGDYIYPATLGPQLGGVPVIIGVNWFLITFCVACIIFPLKLNVIVKILLATFITVLIDFMIEPVAMELNFWNWENNEIPIQNYVGWAIISFLIYSFYAIIKLPLENKIALVLLVWQVVFFACLNLFLLDNLI</sequence>